<comment type="subunit">
    <text evidence="5 6">The basal body constitutes a major portion of the flagellar organelle and consists of four rings (L,P,S, and M) mounted on a central rod. The rod consists of about 26 subunits of FlgG in the distal portion, and FlgB, FlgC and FlgF are thought to build up the proximal portion of the rod with about 6 subunits each.</text>
</comment>
<dbReference type="PANTHER" id="PTHR30435:SF2">
    <property type="entry name" value="FLAGELLAR BASAL-BODY ROD PROTEIN FLGC"/>
    <property type="match status" value="1"/>
</dbReference>
<dbReference type="OrthoDB" id="5294009at2"/>
<evidence type="ECO:0000256" key="2">
    <source>
        <dbReference type="ARBA" id="ARBA00009677"/>
    </source>
</evidence>
<evidence type="ECO:0000256" key="5">
    <source>
        <dbReference type="ARBA" id="ARBA00025933"/>
    </source>
</evidence>
<name>A0A1L8CM79_9PROT</name>
<dbReference type="InterPro" id="IPR001444">
    <property type="entry name" value="Flag_bb_rod_N"/>
</dbReference>
<dbReference type="GO" id="GO:0071978">
    <property type="term" value="P:bacterial-type flagellum-dependent swarming motility"/>
    <property type="evidence" value="ECO:0007669"/>
    <property type="project" value="TreeGrafter"/>
</dbReference>
<dbReference type="PROSITE" id="PS00588">
    <property type="entry name" value="FLAGELLA_BB_ROD"/>
    <property type="match status" value="1"/>
</dbReference>
<accession>A0A1L8CM79</accession>
<keyword evidence="10" id="KW-1185">Reference proteome</keyword>
<comment type="caution">
    <text evidence="9">The sequence shown here is derived from an EMBL/GenBank/DDBJ whole genome shotgun (WGS) entry which is preliminary data.</text>
</comment>
<dbReference type="InterPro" id="IPR019776">
    <property type="entry name" value="Flagellar_basal_body_rod_CS"/>
</dbReference>
<keyword evidence="9" id="KW-0966">Cell projection</keyword>
<evidence type="ECO:0000313" key="9">
    <source>
        <dbReference type="EMBL" id="GAV20011.1"/>
    </source>
</evidence>
<dbReference type="Pfam" id="PF00460">
    <property type="entry name" value="Flg_bb_rod"/>
    <property type="match status" value="1"/>
</dbReference>
<dbReference type="STRING" id="1921010.MMIC_P0972"/>
<keyword evidence="9" id="KW-0282">Flagellum</keyword>
<evidence type="ECO:0000256" key="4">
    <source>
        <dbReference type="ARBA" id="ARBA00023143"/>
    </source>
</evidence>
<dbReference type="InterPro" id="IPR010930">
    <property type="entry name" value="Flg_bb/hook_C_dom"/>
</dbReference>
<organism evidence="9 10">
    <name type="scientific">Mariprofundus micogutta</name>
    <dbReference type="NCBI Taxonomy" id="1921010"/>
    <lineage>
        <taxon>Bacteria</taxon>
        <taxon>Pseudomonadati</taxon>
        <taxon>Pseudomonadota</taxon>
        <taxon>Candidatius Mariprofundia</taxon>
        <taxon>Mariprofundales</taxon>
        <taxon>Mariprofundaceae</taxon>
        <taxon>Mariprofundus</taxon>
    </lineage>
</organism>
<dbReference type="AlphaFoldDB" id="A0A1L8CM79"/>
<evidence type="ECO:0000313" key="10">
    <source>
        <dbReference type="Proteomes" id="UP000231632"/>
    </source>
</evidence>
<keyword evidence="9" id="KW-0969">Cilium</keyword>
<protein>
    <recommendedName>
        <fullName evidence="3 6">Flagellar basal-body rod protein FlgC</fullName>
    </recommendedName>
</protein>
<comment type="subcellular location">
    <subcellularLocation>
        <location evidence="1 6">Bacterial flagellum basal body</location>
    </subcellularLocation>
</comment>
<evidence type="ECO:0000256" key="6">
    <source>
        <dbReference type="RuleBase" id="RU362062"/>
    </source>
</evidence>
<evidence type="ECO:0000256" key="3">
    <source>
        <dbReference type="ARBA" id="ARBA00017941"/>
    </source>
</evidence>
<comment type="similarity">
    <text evidence="2">Belongs to the flagella basal body rod proteins family.</text>
</comment>
<reference evidence="9 10" key="1">
    <citation type="journal article" date="2017" name="Arch. Microbiol.">
        <title>Mariprofundus micogutta sp. nov., a novel iron-oxidizing zetaproteobacterium isolated from a deep-sea hydrothermal field at the Bayonnaise knoll of the Izu-Ogasawara arc, and a description of Mariprofundales ord. nov. and Zetaproteobacteria classis nov.</title>
        <authorList>
            <person name="Makita H."/>
            <person name="Tanaka E."/>
            <person name="Mitsunobu S."/>
            <person name="Miyazaki M."/>
            <person name="Nunoura T."/>
            <person name="Uematsu K."/>
            <person name="Takaki Y."/>
            <person name="Nishi S."/>
            <person name="Shimamura S."/>
            <person name="Takai K."/>
        </authorList>
    </citation>
    <scope>NUCLEOTIDE SEQUENCE [LARGE SCALE GENOMIC DNA]</scope>
    <source>
        <strain evidence="9 10">ET2</strain>
    </source>
</reference>
<dbReference type="NCBIfam" id="TIGR01395">
    <property type="entry name" value="FlgC"/>
    <property type="match status" value="1"/>
</dbReference>
<feature type="domain" description="Flagellar basal body rod protein N-terminal" evidence="7">
    <location>
        <begin position="10"/>
        <end position="34"/>
    </location>
</feature>
<dbReference type="InterPro" id="IPR006299">
    <property type="entry name" value="FlgC"/>
</dbReference>
<feature type="domain" description="Flagellar basal-body/hook protein C-terminal" evidence="8">
    <location>
        <begin position="103"/>
        <end position="145"/>
    </location>
</feature>
<proteinExistence type="inferred from homology"/>
<keyword evidence="4 6" id="KW-0975">Bacterial flagellum</keyword>
<dbReference type="GO" id="GO:0030694">
    <property type="term" value="C:bacterial-type flagellum basal body, rod"/>
    <property type="evidence" value="ECO:0007669"/>
    <property type="project" value="UniProtKB-UniRule"/>
</dbReference>
<evidence type="ECO:0000256" key="1">
    <source>
        <dbReference type="ARBA" id="ARBA00004117"/>
    </source>
</evidence>
<evidence type="ECO:0000259" key="7">
    <source>
        <dbReference type="Pfam" id="PF00460"/>
    </source>
</evidence>
<evidence type="ECO:0000259" key="8">
    <source>
        <dbReference type="Pfam" id="PF06429"/>
    </source>
</evidence>
<gene>
    <name evidence="9" type="ORF">MMIC_P0972</name>
</gene>
<dbReference type="RefSeq" id="WP_072659332.1">
    <property type="nucleotide sequence ID" value="NZ_BDFD01000006.1"/>
</dbReference>
<dbReference type="Proteomes" id="UP000231632">
    <property type="component" value="Unassembled WGS sequence"/>
</dbReference>
<dbReference type="EMBL" id="BDFD01000006">
    <property type="protein sequence ID" value="GAV20011.1"/>
    <property type="molecule type" value="Genomic_DNA"/>
</dbReference>
<dbReference type="PANTHER" id="PTHR30435">
    <property type="entry name" value="FLAGELLAR PROTEIN"/>
    <property type="match status" value="1"/>
</dbReference>
<sequence>MGNDLLSSMHISASGMSAQRTRMDIVAENIANAESTRTSEGGPYRRRQVVFQASPEQQNFSGIFNSTFMKDRLQTVKAAYVAQDPTPFRQVFDPSHPDANEKGIVNLPNVNSVEEMVDMNSAARSFEANVTTMEASKRMFLKSLELLR</sequence>
<dbReference type="Pfam" id="PF06429">
    <property type="entry name" value="Flg_bbr_C"/>
    <property type="match status" value="1"/>
</dbReference>